<keyword evidence="2 6" id="KW-0812">Transmembrane</keyword>
<accession>A0A9P6Q4R8</accession>
<keyword evidence="4 6" id="KW-0472">Membrane</keyword>
<evidence type="ECO:0000313" key="8">
    <source>
        <dbReference type="EMBL" id="KAG0258457.1"/>
    </source>
</evidence>
<dbReference type="InterPro" id="IPR003807">
    <property type="entry name" value="DUF202"/>
</dbReference>
<keyword evidence="9" id="KW-1185">Reference proteome</keyword>
<dbReference type="GO" id="GO:0012505">
    <property type="term" value="C:endomembrane system"/>
    <property type="evidence" value="ECO:0007669"/>
    <property type="project" value="UniProtKB-SubCell"/>
</dbReference>
<feature type="region of interest" description="Disordered" evidence="5">
    <location>
        <begin position="1"/>
        <end position="237"/>
    </location>
</feature>
<dbReference type="Proteomes" id="UP000726737">
    <property type="component" value="Unassembled WGS sequence"/>
</dbReference>
<dbReference type="Pfam" id="PF02656">
    <property type="entry name" value="DUF202"/>
    <property type="match status" value="1"/>
</dbReference>
<feature type="compositionally biased region" description="Polar residues" evidence="5">
    <location>
        <begin position="145"/>
        <end position="159"/>
    </location>
</feature>
<sequence>MSGPNIPSRASSSTMTLVNSPSRSFFDNSGSAFSSPPASPGAYRGSPLPSNSSISPPASPAGYRGPSSPRHVTSDGGRGAQHPGQPSQPQRPKPRQQHQQYRPPQTHYRSQRQYRPPQPTSSPAELASDHPLELTPPNPKFAHSMNANNHPGSNHNSNDSHLRVRSPHPPVGRPDSVVSTSSTHSNEPLNQPLKSRKPAQKTMMPRKPIAAVVTNPSSLSRGMNSIDLNDNKDKSSRRLSVSSVASFASGKKKKSKLFSRMGKILRGPRPYNPQKYKMAGMGKVSQFSNERLYLHWIRFGVLQGMIAVTLLSFGIGVASYVGVGALVLAMLTLVYGTQLYHTRHIHMIKKRKDAKFFARTIPTLLTLGLFGLYAGNFIITMTYGDEARSPPPWTQYEDGFHYF</sequence>
<feature type="compositionally biased region" description="Polar residues" evidence="5">
    <location>
        <begin position="214"/>
        <end position="228"/>
    </location>
</feature>
<feature type="compositionally biased region" description="Low complexity" evidence="5">
    <location>
        <begin position="29"/>
        <end position="56"/>
    </location>
</feature>
<gene>
    <name evidence="8" type="ORF">BG011_003280</name>
</gene>
<evidence type="ECO:0000259" key="7">
    <source>
        <dbReference type="Pfam" id="PF02656"/>
    </source>
</evidence>
<reference evidence="8" key="1">
    <citation type="journal article" date="2020" name="Fungal Divers.">
        <title>Resolving the Mortierellaceae phylogeny through synthesis of multi-gene phylogenetics and phylogenomics.</title>
        <authorList>
            <person name="Vandepol N."/>
            <person name="Liber J."/>
            <person name="Desiro A."/>
            <person name="Na H."/>
            <person name="Kennedy M."/>
            <person name="Barry K."/>
            <person name="Grigoriev I.V."/>
            <person name="Miller A.N."/>
            <person name="O'Donnell K."/>
            <person name="Stajich J.E."/>
            <person name="Bonito G."/>
        </authorList>
    </citation>
    <scope>NUCLEOTIDE SEQUENCE</scope>
    <source>
        <strain evidence="8">KOD948</strain>
    </source>
</reference>
<keyword evidence="3 6" id="KW-1133">Transmembrane helix</keyword>
<name>A0A9P6Q4R8_9FUNG</name>
<evidence type="ECO:0000256" key="1">
    <source>
        <dbReference type="ARBA" id="ARBA00004127"/>
    </source>
</evidence>
<comment type="caution">
    <text evidence="8">The sequence shown here is derived from an EMBL/GenBank/DDBJ whole genome shotgun (WGS) entry which is preliminary data.</text>
</comment>
<dbReference type="AlphaFoldDB" id="A0A9P6Q4R8"/>
<evidence type="ECO:0000313" key="9">
    <source>
        <dbReference type="Proteomes" id="UP000726737"/>
    </source>
</evidence>
<organism evidence="8 9">
    <name type="scientific">Mortierella polycephala</name>
    <dbReference type="NCBI Taxonomy" id="41804"/>
    <lineage>
        <taxon>Eukaryota</taxon>
        <taxon>Fungi</taxon>
        <taxon>Fungi incertae sedis</taxon>
        <taxon>Mucoromycota</taxon>
        <taxon>Mortierellomycotina</taxon>
        <taxon>Mortierellomycetes</taxon>
        <taxon>Mortierellales</taxon>
        <taxon>Mortierellaceae</taxon>
        <taxon>Mortierella</taxon>
    </lineage>
</organism>
<evidence type="ECO:0000256" key="5">
    <source>
        <dbReference type="SAM" id="MobiDB-lite"/>
    </source>
</evidence>
<evidence type="ECO:0000256" key="3">
    <source>
        <dbReference type="ARBA" id="ARBA00022989"/>
    </source>
</evidence>
<feature type="compositionally biased region" description="Polar residues" evidence="5">
    <location>
        <begin position="8"/>
        <end position="28"/>
    </location>
</feature>
<feature type="domain" description="DUF202" evidence="7">
    <location>
        <begin position="287"/>
        <end position="344"/>
    </location>
</feature>
<proteinExistence type="predicted"/>
<protein>
    <recommendedName>
        <fullName evidence="7">DUF202 domain-containing protein</fullName>
    </recommendedName>
</protein>
<feature type="transmembrane region" description="Helical" evidence="6">
    <location>
        <begin position="317"/>
        <end position="335"/>
    </location>
</feature>
<dbReference type="OrthoDB" id="2446210at2759"/>
<dbReference type="PANTHER" id="PTHR46140:SF1">
    <property type="entry name" value="VACUOLAR TRANSPORTER CHAPERONE COMPLEX SUBUNIT 4-RELATED"/>
    <property type="match status" value="1"/>
</dbReference>
<evidence type="ECO:0000256" key="2">
    <source>
        <dbReference type="ARBA" id="ARBA00022692"/>
    </source>
</evidence>
<dbReference type="InterPro" id="IPR051572">
    <property type="entry name" value="VTC_Complex_Subunit"/>
</dbReference>
<feature type="compositionally biased region" description="Polar residues" evidence="5">
    <location>
        <begin position="177"/>
        <end position="193"/>
    </location>
</feature>
<evidence type="ECO:0000256" key="6">
    <source>
        <dbReference type="SAM" id="Phobius"/>
    </source>
</evidence>
<dbReference type="PANTHER" id="PTHR46140">
    <property type="entry name" value="VACUOLAR TRANSPORTER CHAPERONE 1-RELATED"/>
    <property type="match status" value="1"/>
</dbReference>
<comment type="subcellular location">
    <subcellularLocation>
        <location evidence="1">Endomembrane system</location>
        <topology evidence="1">Multi-pass membrane protein</topology>
    </subcellularLocation>
</comment>
<evidence type="ECO:0000256" key="4">
    <source>
        <dbReference type="ARBA" id="ARBA00023136"/>
    </source>
</evidence>
<dbReference type="EMBL" id="JAAAJA010000219">
    <property type="protein sequence ID" value="KAG0258457.1"/>
    <property type="molecule type" value="Genomic_DNA"/>
</dbReference>
<feature type="transmembrane region" description="Helical" evidence="6">
    <location>
        <begin position="356"/>
        <end position="379"/>
    </location>
</feature>